<proteinExistence type="predicted"/>
<evidence type="ECO:0000256" key="2">
    <source>
        <dbReference type="SAM" id="Phobius"/>
    </source>
</evidence>
<dbReference type="PROSITE" id="PS50022">
    <property type="entry name" value="FA58C_3"/>
    <property type="match status" value="1"/>
</dbReference>
<keyword evidence="5" id="KW-1185">Reference proteome</keyword>
<name>A0ABT6X179_9ACTN</name>
<accession>A0ABT6X179</accession>
<feature type="transmembrane region" description="Helical" evidence="2">
    <location>
        <begin position="80"/>
        <end position="100"/>
    </location>
</feature>
<dbReference type="InterPro" id="IPR000421">
    <property type="entry name" value="FA58C"/>
</dbReference>
<dbReference type="InterPro" id="IPR008928">
    <property type="entry name" value="6-hairpin_glycosidase_sf"/>
</dbReference>
<feature type="region of interest" description="Disordered" evidence="1">
    <location>
        <begin position="1"/>
        <end position="35"/>
    </location>
</feature>
<keyword evidence="2" id="KW-0472">Membrane</keyword>
<sequence length="1163" mass="126636">MRRSGGHYQREGDQRGGDQRGGDQRGGDQRGGDQRGAYLRGAYLRGAYQRGPYRRAADSARVTLFRAFGSSVKPVMRRRLAYLTVLILILGFLGPAKPALAAQPIGYPTFTGAGSIPAPPVGYSTGDTMRAIYDAEASGTDFWMDRLLARAGNDPAGPWLMSRGRAAFMYTHNPAVIGFGGNAAYWDNISSQNAYAITASSGAFTEQPAQRRQTPSHWRSVHTGGAVRLDVTKFITHNNVLVTNVAVVNTGASSTTLTLNATSPYATTVSGAELTGTRAVKNNLTTLYPRLSGDGFTAASGGLSRSVTVAAGQTVTVKVQLGMVTEEIPASRAEYDAYRARSAADAFATHVRDYNRWWADNVPYIDVPDAAIKKNIYYRWWLMRFNHLDADIPGQDFQFPQSIEGVTGYNNAIALTQPMHIDDLKYLRGAEYSYAPYLAVGQYSANGRFVDNPGDPENWSNSYTQYIAEAAWRAYQIHGGQPAMLTNFARYAEGDAKGQLATYDTNNNGVIEYDWGAMTGNDADAVSFHWRAGNLDRAETAYVWSAANAARDAYTLLGNTAKATEMQTLADRIRNGVVNTLWNPSRQLLEHKHVSTNTHVPWKEINNYYPYAVGMMPNTAQHREALRLFADPADYPIFPFYTANQRDKAAAAAAGNPGSNNFSTINSTVQFRLYSQVLRNYPNSWMNNEDYKKLLYWNAYAQYVDGNTAWPDANEFWADWNGSAITYRSWIHHNILGSSNWTVIEDVAGLRPRNDTQIELSPINIGWSHFAVNNLRYRNADLSVVWDDPADGVTRYAGVPQGYSIFLNGTRVATVNQLVPFTYNPATGAVTTTGTVAASTAFGSLQAPQNVTQNSARVADVFAKAGVDLTSTRPNLAAGATASASYTTSGTSAAGAVDGLPTNAPLWGSFGSPNATDWFEVNLGSTRTVGEAWIYFRNDRAGNRYRPPTAYTVQYWNGSAWVNAASQVKSPGTPQSNVNRVTFTPVSTARLRIQFTQPSGAGKTGLTEVKLYGQGTVPPDPNPNLATSATPSASYTSAWESVAALNDAIDPPSSNDTVNPRWGTWPNQGQQWAELTWPSAQSPRSVQVYFFDDGQGIDMPASWKIQYWNGAAYVDVPSASGYPLAANQYNTVTFGPVSTTRLRVALTSGAASVGLLEVKAFAS</sequence>
<dbReference type="Pfam" id="PF00754">
    <property type="entry name" value="F5_F8_type_C"/>
    <property type="match status" value="1"/>
</dbReference>
<dbReference type="Gene3D" id="1.50.10.10">
    <property type="match status" value="1"/>
</dbReference>
<reference evidence="4 5" key="1">
    <citation type="submission" date="2023-05" db="EMBL/GenBank/DDBJ databases">
        <title>Actinoplanes sp. NEAU-A12 genome sequencing.</title>
        <authorList>
            <person name="Wang Z.-S."/>
        </authorList>
    </citation>
    <scope>NUCLEOTIDE SEQUENCE [LARGE SCALE GENOMIC DNA]</scope>
    <source>
        <strain evidence="4 5">NEAU-A12</strain>
    </source>
</reference>
<dbReference type="Gene3D" id="2.60.120.260">
    <property type="entry name" value="Galactose-binding domain-like"/>
    <property type="match status" value="2"/>
</dbReference>
<dbReference type="Proteomes" id="UP001241758">
    <property type="component" value="Unassembled WGS sequence"/>
</dbReference>
<comment type="caution">
    <text evidence="4">The sequence shown here is derived from an EMBL/GenBank/DDBJ whole genome shotgun (WGS) entry which is preliminary data.</text>
</comment>
<feature type="domain" description="F5/8 type C" evidence="3">
    <location>
        <begin position="862"/>
        <end position="1014"/>
    </location>
</feature>
<evidence type="ECO:0000313" key="4">
    <source>
        <dbReference type="EMBL" id="MDI6105744.1"/>
    </source>
</evidence>
<dbReference type="InterPro" id="IPR008979">
    <property type="entry name" value="Galactose-bd-like_sf"/>
</dbReference>
<evidence type="ECO:0000313" key="5">
    <source>
        <dbReference type="Proteomes" id="UP001241758"/>
    </source>
</evidence>
<dbReference type="SUPFAM" id="SSF49785">
    <property type="entry name" value="Galactose-binding domain-like"/>
    <property type="match status" value="1"/>
</dbReference>
<dbReference type="InterPro" id="IPR012341">
    <property type="entry name" value="6hp_glycosidase-like_sf"/>
</dbReference>
<protein>
    <submittedName>
        <fullName evidence="4">Discoidin domain-containing protein</fullName>
    </submittedName>
</protein>
<keyword evidence="2" id="KW-0812">Transmembrane</keyword>
<organism evidence="4 5">
    <name type="scientific">Actinoplanes sandaracinus</name>
    <dbReference type="NCBI Taxonomy" id="3045177"/>
    <lineage>
        <taxon>Bacteria</taxon>
        <taxon>Bacillati</taxon>
        <taxon>Actinomycetota</taxon>
        <taxon>Actinomycetes</taxon>
        <taxon>Micromonosporales</taxon>
        <taxon>Micromonosporaceae</taxon>
        <taxon>Actinoplanes</taxon>
    </lineage>
</organism>
<dbReference type="Pfam" id="PF22422">
    <property type="entry name" value="MGH1-like_GH"/>
    <property type="match status" value="1"/>
</dbReference>
<keyword evidence="2" id="KW-1133">Transmembrane helix</keyword>
<dbReference type="SUPFAM" id="SSF48208">
    <property type="entry name" value="Six-hairpin glycosidases"/>
    <property type="match status" value="1"/>
</dbReference>
<evidence type="ECO:0000259" key="3">
    <source>
        <dbReference type="PROSITE" id="PS50022"/>
    </source>
</evidence>
<dbReference type="RefSeq" id="WP_282767210.1">
    <property type="nucleotide sequence ID" value="NZ_JASCTH010000053.1"/>
</dbReference>
<evidence type="ECO:0000256" key="1">
    <source>
        <dbReference type="SAM" id="MobiDB-lite"/>
    </source>
</evidence>
<dbReference type="EMBL" id="JASCTH010000053">
    <property type="protein sequence ID" value="MDI6105744.1"/>
    <property type="molecule type" value="Genomic_DNA"/>
</dbReference>
<gene>
    <name evidence="4" type="ORF">QLQ12_44920</name>
</gene>
<dbReference type="InterPro" id="IPR054491">
    <property type="entry name" value="MGH1-like_GH"/>
</dbReference>
<feature type="compositionally biased region" description="Basic and acidic residues" evidence="1">
    <location>
        <begin position="8"/>
        <end position="33"/>
    </location>
</feature>